<feature type="domain" description="HTH cro/C1-type" evidence="2">
    <location>
        <begin position="16"/>
        <end position="71"/>
    </location>
</feature>
<protein>
    <submittedName>
        <fullName evidence="3">Helix-turn-helix transcriptional regulator</fullName>
    </submittedName>
</protein>
<gene>
    <name evidence="3" type="ORF">H0485_17905</name>
</gene>
<evidence type="ECO:0000256" key="1">
    <source>
        <dbReference type="ARBA" id="ARBA00023125"/>
    </source>
</evidence>
<name>A0ABS8CRR8_9RHOB</name>
<organism evidence="3 4">
    <name type="scientific">Pseudogemmobacter faecipullorum</name>
    <dbReference type="NCBI Taxonomy" id="2755041"/>
    <lineage>
        <taxon>Bacteria</taxon>
        <taxon>Pseudomonadati</taxon>
        <taxon>Pseudomonadota</taxon>
        <taxon>Alphaproteobacteria</taxon>
        <taxon>Rhodobacterales</taxon>
        <taxon>Paracoccaceae</taxon>
        <taxon>Pseudogemmobacter</taxon>
    </lineage>
</organism>
<evidence type="ECO:0000313" key="3">
    <source>
        <dbReference type="EMBL" id="MCB5411868.1"/>
    </source>
</evidence>
<dbReference type="InterPro" id="IPR050807">
    <property type="entry name" value="TransReg_Diox_bact_type"/>
</dbReference>
<keyword evidence="4" id="KW-1185">Reference proteome</keyword>
<dbReference type="Proteomes" id="UP001198571">
    <property type="component" value="Unassembled WGS sequence"/>
</dbReference>
<dbReference type="SMART" id="SM00530">
    <property type="entry name" value="HTH_XRE"/>
    <property type="match status" value="1"/>
</dbReference>
<keyword evidence="1" id="KW-0238">DNA-binding</keyword>
<dbReference type="InterPro" id="IPR001387">
    <property type="entry name" value="Cro/C1-type_HTH"/>
</dbReference>
<sequence>MDGDLDDFDRRLGERLKTLRKKRGLSLADVASEIGISYQQLQKHEAGRNSLSTHRLLKIAKVLEVGPQAILNMAASQADAGELSKFSTLQRLGERHRLLKAYFALPEEIRLVFLGLIENSRRHNNQES</sequence>
<evidence type="ECO:0000313" key="4">
    <source>
        <dbReference type="Proteomes" id="UP001198571"/>
    </source>
</evidence>
<dbReference type="EMBL" id="JACDXX010000021">
    <property type="protein sequence ID" value="MCB5411868.1"/>
    <property type="molecule type" value="Genomic_DNA"/>
</dbReference>
<dbReference type="CDD" id="cd00093">
    <property type="entry name" value="HTH_XRE"/>
    <property type="match status" value="1"/>
</dbReference>
<evidence type="ECO:0000259" key="2">
    <source>
        <dbReference type="PROSITE" id="PS50943"/>
    </source>
</evidence>
<dbReference type="Pfam" id="PF01381">
    <property type="entry name" value="HTH_3"/>
    <property type="match status" value="1"/>
</dbReference>
<proteinExistence type="predicted"/>
<dbReference type="InterPro" id="IPR010982">
    <property type="entry name" value="Lambda_DNA-bd_dom_sf"/>
</dbReference>
<comment type="caution">
    <text evidence="3">The sequence shown here is derived from an EMBL/GenBank/DDBJ whole genome shotgun (WGS) entry which is preliminary data.</text>
</comment>
<dbReference type="PANTHER" id="PTHR46797">
    <property type="entry name" value="HTH-TYPE TRANSCRIPTIONAL REGULATOR"/>
    <property type="match status" value="1"/>
</dbReference>
<reference evidence="3 4" key="1">
    <citation type="submission" date="2020-07" db="EMBL/GenBank/DDBJ databases">
        <title>Pseudogemmobacter sp. nov., isolated from poultry manure in Taiwan.</title>
        <authorList>
            <person name="Lin S.-Y."/>
            <person name="Tang Y.-S."/>
            <person name="Young C.-C."/>
        </authorList>
    </citation>
    <scope>NUCLEOTIDE SEQUENCE [LARGE SCALE GENOMIC DNA]</scope>
    <source>
        <strain evidence="3 4">CC-YST710</strain>
    </source>
</reference>
<dbReference type="Gene3D" id="1.10.260.40">
    <property type="entry name" value="lambda repressor-like DNA-binding domains"/>
    <property type="match status" value="1"/>
</dbReference>
<dbReference type="PANTHER" id="PTHR46797:SF1">
    <property type="entry name" value="METHYLPHOSPHONATE SYNTHASE"/>
    <property type="match status" value="1"/>
</dbReference>
<dbReference type="PROSITE" id="PS50943">
    <property type="entry name" value="HTH_CROC1"/>
    <property type="match status" value="1"/>
</dbReference>
<dbReference type="SUPFAM" id="SSF47413">
    <property type="entry name" value="lambda repressor-like DNA-binding domains"/>
    <property type="match status" value="1"/>
</dbReference>
<accession>A0ABS8CRR8</accession>
<dbReference type="RefSeq" id="WP_226937301.1">
    <property type="nucleotide sequence ID" value="NZ_JACDXX010000021.1"/>
</dbReference>